<comment type="subcellular location">
    <subcellularLocation>
        <location evidence="1">Nucleus</location>
    </subcellularLocation>
</comment>
<sequence>FVCELCGETFTRRYNLRGHQRAHKGEKPYKCSYEGCDKAFARAHDCKRHELLHLGVRKYHCSPCNRDFVRLDALHRH</sequence>
<dbReference type="PROSITE" id="PS00028">
    <property type="entry name" value="ZINC_FINGER_C2H2_1"/>
    <property type="match status" value="2"/>
</dbReference>
<proteinExistence type="predicted"/>
<dbReference type="InterPro" id="IPR050329">
    <property type="entry name" value="GLI_C2H2-zinc-finger"/>
</dbReference>
<accession>A0A2T0ADY5</accession>
<evidence type="ECO:0000256" key="1">
    <source>
        <dbReference type="ARBA" id="ARBA00004123"/>
    </source>
</evidence>
<feature type="domain" description="C2H2-type" evidence="8">
    <location>
        <begin position="1"/>
        <end position="28"/>
    </location>
</feature>
<evidence type="ECO:0000256" key="2">
    <source>
        <dbReference type="ARBA" id="ARBA00022723"/>
    </source>
</evidence>
<evidence type="ECO:0000313" key="10">
    <source>
        <dbReference type="Proteomes" id="UP000239560"/>
    </source>
</evidence>
<organism evidence="9 10">
    <name type="scientific">Rhodotorula toruloides</name>
    <name type="common">Yeast</name>
    <name type="synonym">Rhodosporidium toruloides</name>
    <dbReference type="NCBI Taxonomy" id="5286"/>
    <lineage>
        <taxon>Eukaryota</taxon>
        <taxon>Fungi</taxon>
        <taxon>Dikarya</taxon>
        <taxon>Basidiomycota</taxon>
        <taxon>Pucciniomycotina</taxon>
        <taxon>Microbotryomycetes</taxon>
        <taxon>Sporidiobolales</taxon>
        <taxon>Sporidiobolaceae</taxon>
        <taxon>Rhodotorula</taxon>
    </lineage>
</organism>
<evidence type="ECO:0000256" key="5">
    <source>
        <dbReference type="ARBA" id="ARBA00022833"/>
    </source>
</evidence>
<dbReference type="EMBL" id="LCTV02000003">
    <property type="protein sequence ID" value="PRQ76219.1"/>
    <property type="molecule type" value="Genomic_DNA"/>
</dbReference>
<dbReference type="OrthoDB" id="4748970at2759"/>
<dbReference type="FunFam" id="3.30.160.60:FF:000125">
    <property type="entry name" value="Putative zinc finger protein 143"/>
    <property type="match status" value="1"/>
</dbReference>
<evidence type="ECO:0000256" key="7">
    <source>
        <dbReference type="PROSITE-ProRule" id="PRU00042"/>
    </source>
</evidence>
<comment type="caution">
    <text evidence="9">The sequence shown here is derived from an EMBL/GenBank/DDBJ whole genome shotgun (WGS) entry which is preliminary data.</text>
</comment>
<keyword evidence="3" id="KW-0677">Repeat</keyword>
<name>A0A2T0ADY5_RHOTO</name>
<evidence type="ECO:0000256" key="4">
    <source>
        <dbReference type="ARBA" id="ARBA00022771"/>
    </source>
</evidence>
<dbReference type="GO" id="GO:0000981">
    <property type="term" value="F:DNA-binding transcription factor activity, RNA polymerase II-specific"/>
    <property type="evidence" value="ECO:0007669"/>
    <property type="project" value="TreeGrafter"/>
</dbReference>
<evidence type="ECO:0000256" key="3">
    <source>
        <dbReference type="ARBA" id="ARBA00022737"/>
    </source>
</evidence>
<dbReference type="SMART" id="SM00355">
    <property type="entry name" value="ZnF_C2H2"/>
    <property type="match status" value="2"/>
</dbReference>
<dbReference type="GO" id="GO:0045944">
    <property type="term" value="P:positive regulation of transcription by RNA polymerase II"/>
    <property type="evidence" value="ECO:0007669"/>
    <property type="project" value="UniProtKB-ARBA"/>
</dbReference>
<dbReference type="GO" id="GO:0008270">
    <property type="term" value="F:zinc ion binding"/>
    <property type="evidence" value="ECO:0007669"/>
    <property type="project" value="UniProtKB-KW"/>
</dbReference>
<dbReference type="Gene3D" id="3.30.160.60">
    <property type="entry name" value="Classic Zinc Finger"/>
    <property type="match status" value="2"/>
</dbReference>
<protein>
    <recommendedName>
        <fullName evidence="8">C2H2-type domain-containing protein</fullName>
    </recommendedName>
</protein>
<dbReference type="PANTHER" id="PTHR19818">
    <property type="entry name" value="ZINC FINGER PROTEIN ZIC AND GLI"/>
    <property type="match status" value="1"/>
</dbReference>
<dbReference type="PANTHER" id="PTHR19818:SF144">
    <property type="entry name" value="METALLOTHIONEIN EXPRESSION ACTIVATOR-RELATED"/>
    <property type="match status" value="1"/>
</dbReference>
<evidence type="ECO:0000259" key="8">
    <source>
        <dbReference type="PROSITE" id="PS50157"/>
    </source>
</evidence>
<evidence type="ECO:0000256" key="6">
    <source>
        <dbReference type="ARBA" id="ARBA00023242"/>
    </source>
</evidence>
<keyword evidence="6" id="KW-0539">Nucleus</keyword>
<keyword evidence="4 7" id="KW-0863">Zinc-finger</keyword>
<keyword evidence="5" id="KW-0862">Zinc</keyword>
<dbReference type="Pfam" id="PF00096">
    <property type="entry name" value="zf-C2H2"/>
    <property type="match status" value="1"/>
</dbReference>
<feature type="domain" description="C2H2-type" evidence="8">
    <location>
        <begin position="59"/>
        <end position="77"/>
    </location>
</feature>
<dbReference type="AlphaFoldDB" id="A0A2T0ADY5"/>
<reference evidence="9 10" key="1">
    <citation type="journal article" date="2018" name="Elife">
        <title>Functional genomics of lipid metabolism in the oleaginous yeast Rhodosporidium toruloides.</title>
        <authorList>
            <person name="Coradetti S.T."/>
            <person name="Pinel D."/>
            <person name="Geiselman G."/>
            <person name="Ito M."/>
            <person name="Mondo S."/>
            <person name="Reilly M.C."/>
            <person name="Cheng Y.F."/>
            <person name="Bauer S."/>
            <person name="Grigoriev I."/>
            <person name="Gladden J.M."/>
            <person name="Simmons B.A."/>
            <person name="Brem R."/>
            <person name="Arkin A.P."/>
            <person name="Skerker J.M."/>
        </authorList>
    </citation>
    <scope>NUCLEOTIDE SEQUENCE [LARGE SCALE GENOMIC DNA]</scope>
    <source>
        <strain evidence="9 10">NBRC 0880</strain>
    </source>
</reference>
<feature type="non-terminal residue" evidence="9">
    <location>
        <position position="1"/>
    </location>
</feature>
<feature type="non-terminal residue" evidence="9">
    <location>
        <position position="77"/>
    </location>
</feature>
<gene>
    <name evidence="9" type="ORF">AAT19DRAFT_13241</name>
</gene>
<dbReference type="PROSITE" id="PS50157">
    <property type="entry name" value="ZINC_FINGER_C2H2_2"/>
    <property type="match status" value="3"/>
</dbReference>
<dbReference type="GO" id="GO:0005634">
    <property type="term" value="C:nucleus"/>
    <property type="evidence" value="ECO:0007669"/>
    <property type="project" value="UniProtKB-SubCell"/>
</dbReference>
<dbReference type="Proteomes" id="UP000239560">
    <property type="component" value="Unassembled WGS sequence"/>
</dbReference>
<dbReference type="GO" id="GO:0000978">
    <property type="term" value="F:RNA polymerase II cis-regulatory region sequence-specific DNA binding"/>
    <property type="evidence" value="ECO:0007669"/>
    <property type="project" value="UniProtKB-ARBA"/>
</dbReference>
<keyword evidence="2" id="KW-0479">Metal-binding</keyword>
<feature type="domain" description="C2H2-type" evidence="8">
    <location>
        <begin position="29"/>
        <end position="58"/>
    </location>
</feature>
<dbReference type="InterPro" id="IPR013087">
    <property type="entry name" value="Znf_C2H2_type"/>
</dbReference>
<dbReference type="FunFam" id="3.30.160.60:FF:001498">
    <property type="entry name" value="Zinc finger protein 404"/>
    <property type="match status" value="1"/>
</dbReference>
<dbReference type="InterPro" id="IPR036236">
    <property type="entry name" value="Znf_C2H2_sf"/>
</dbReference>
<dbReference type="SUPFAM" id="SSF57667">
    <property type="entry name" value="beta-beta-alpha zinc fingers"/>
    <property type="match status" value="2"/>
</dbReference>
<evidence type="ECO:0000313" key="9">
    <source>
        <dbReference type="EMBL" id="PRQ76219.1"/>
    </source>
</evidence>